<proteinExistence type="predicted"/>
<accession>A0A8B8J5J8</accession>
<evidence type="ECO:0000313" key="2">
    <source>
        <dbReference type="RefSeq" id="XP_026661091.2"/>
    </source>
</evidence>
<dbReference type="AlphaFoldDB" id="A0A8B8J5J8"/>
<dbReference type="Proteomes" id="UP000228380">
    <property type="component" value="Chromosome 8"/>
</dbReference>
<organism evidence="1 2">
    <name type="scientific">Phoenix dactylifera</name>
    <name type="common">Date palm</name>
    <dbReference type="NCBI Taxonomy" id="42345"/>
    <lineage>
        <taxon>Eukaryota</taxon>
        <taxon>Viridiplantae</taxon>
        <taxon>Streptophyta</taxon>
        <taxon>Embryophyta</taxon>
        <taxon>Tracheophyta</taxon>
        <taxon>Spermatophyta</taxon>
        <taxon>Magnoliopsida</taxon>
        <taxon>Liliopsida</taxon>
        <taxon>Arecaceae</taxon>
        <taxon>Coryphoideae</taxon>
        <taxon>Phoeniceae</taxon>
        <taxon>Phoenix</taxon>
    </lineage>
</organism>
<dbReference type="RefSeq" id="XP_026661091.2">
    <property type="nucleotide sequence ID" value="XM_026805290.2"/>
</dbReference>
<dbReference type="KEGG" id="pda:113462836"/>
<keyword evidence="1" id="KW-1185">Reference proteome</keyword>
<reference evidence="1" key="1">
    <citation type="journal article" date="2019" name="Nat. Commun.">
        <title>Genome-wide association mapping of date palm fruit traits.</title>
        <authorList>
            <person name="Hazzouri K.M."/>
            <person name="Gros-Balthazard M."/>
            <person name="Flowers J.M."/>
            <person name="Copetti D."/>
            <person name="Lemansour A."/>
            <person name="Lebrun M."/>
            <person name="Masmoudi K."/>
            <person name="Ferrand S."/>
            <person name="Dhar M.I."/>
            <person name="Fresquez Z.A."/>
            <person name="Rosas U."/>
            <person name="Zhang J."/>
            <person name="Talag J."/>
            <person name="Lee S."/>
            <person name="Kudrna D."/>
            <person name="Powell R.F."/>
            <person name="Leitch I.J."/>
            <person name="Krueger R.R."/>
            <person name="Wing R.A."/>
            <person name="Amiri K.M.A."/>
            <person name="Purugganan M.D."/>
        </authorList>
    </citation>
    <scope>NUCLEOTIDE SEQUENCE [LARGE SCALE GENOMIC DNA]</scope>
    <source>
        <strain evidence="1">cv. Khalas</strain>
    </source>
</reference>
<dbReference type="GeneID" id="113462836"/>
<name>A0A8B8J5J8_PHODC</name>
<protein>
    <submittedName>
        <fullName evidence="2">Uncharacterized protein LOC113462836</fullName>
    </submittedName>
</protein>
<sequence>MGELAIAGHAQALLEWHNVWHFFGHCGAFPMMQGAISSAQMRPAKREFILELVLYDAQWHSREDVKKASTFAECKKAQRTVDPLPSRSTKCARVLRKIRTSHRTSMPKREAGSNDYFYTLCRRSSSDLFMGS</sequence>
<evidence type="ECO:0000313" key="1">
    <source>
        <dbReference type="Proteomes" id="UP000228380"/>
    </source>
</evidence>
<reference evidence="2" key="2">
    <citation type="submission" date="2025-08" db="UniProtKB">
        <authorList>
            <consortium name="RefSeq"/>
        </authorList>
    </citation>
    <scope>IDENTIFICATION</scope>
    <source>
        <tissue evidence="2">Young leaves</tissue>
    </source>
</reference>
<gene>
    <name evidence="2" type="primary">LOC113462836</name>
</gene>